<evidence type="ECO:0000313" key="2">
    <source>
        <dbReference type="Proteomes" id="UP000789508"/>
    </source>
</evidence>
<name>A0A9N9NVK3_9GLOM</name>
<dbReference type="Proteomes" id="UP000789508">
    <property type="component" value="Unassembled WGS sequence"/>
</dbReference>
<protein>
    <submittedName>
        <fullName evidence="1">13161_t:CDS:1</fullName>
    </submittedName>
</protein>
<reference evidence="1" key="1">
    <citation type="submission" date="2021-06" db="EMBL/GenBank/DDBJ databases">
        <authorList>
            <person name="Kallberg Y."/>
            <person name="Tangrot J."/>
            <person name="Rosling A."/>
        </authorList>
    </citation>
    <scope>NUCLEOTIDE SEQUENCE</scope>
    <source>
        <strain evidence="1">FL130A</strain>
    </source>
</reference>
<evidence type="ECO:0000313" key="1">
    <source>
        <dbReference type="EMBL" id="CAG8764429.1"/>
    </source>
</evidence>
<sequence length="59" mass="6868">NPLNVGTHSIRLTLAMSYNIDDLLIIGHASYHVNNHKIKHDSETEFLRYNFQISTFDDH</sequence>
<keyword evidence="2" id="KW-1185">Reference proteome</keyword>
<proteinExistence type="predicted"/>
<accession>A0A9N9NVK3</accession>
<organism evidence="1 2">
    <name type="scientific">Ambispora leptoticha</name>
    <dbReference type="NCBI Taxonomy" id="144679"/>
    <lineage>
        <taxon>Eukaryota</taxon>
        <taxon>Fungi</taxon>
        <taxon>Fungi incertae sedis</taxon>
        <taxon>Mucoromycota</taxon>
        <taxon>Glomeromycotina</taxon>
        <taxon>Glomeromycetes</taxon>
        <taxon>Archaeosporales</taxon>
        <taxon>Ambisporaceae</taxon>
        <taxon>Ambispora</taxon>
    </lineage>
</organism>
<dbReference type="AlphaFoldDB" id="A0A9N9NVK3"/>
<gene>
    <name evidence="1" type="ORF">ALEPTO_LOCUS13800</name>
</gene>
<dbReference type="EMBL" id="CAJVPS010048330">
    <property type="protein sequence ID" value="CAG8764429.1"/>
    <property type="molecule type" value="Genomic_DNA"/>
</dbReference>
<comment type="caution">
    <text evidence="1">The sequence shown here is derived from an EMBL/GenBank/DDBJ whole genome shotgun (WGS) entry which is preliminary data.</text>
</comment>
<feature type="non-terminal residue" evidence="1">
    <location>
        <position position="1"/>
    </location>
</feature>